<keyword evidence="1" id="KW-0175">Coiled coil</keyword>
<comment type="caution">
    <text evidence="2">The sequence shown here is derived from an EMBL/GenBank/DDBJ whole genome shotgun (WGS) entry which is preliminary data.</text>
</comment>
<evidence type="ECO:0000313" key="2">
    <source>
        <dbReference type="EMBL" id="GEU91358.1"/>
    </source>
</evidence>
<evidence type="ECO:0000256" key="1">
    <source>
        <dbReference type="SAM" id="Coils"/>
    </source>
</evidence>
<name>A0A6L2NYM1_TANCI</name>
<gene>
    <name evidence="2" type="ORF">Tci_063336</name>
</gene>
<protein>
    <submittedName>
        <fullName evidence="2">Uncharacterized protein</fullName>
    </submittedName>
</protein>
<feature type="coiled-coil region" evidence="1">
    <location>
        <begin position="197"/>
        <end position="255"/>
    </location>
</feature>
<organism evidence="2">
    <name type="scientific">Tanacetum cinerariifolium</name>
    <name type="common">Dalmatian daisy</name>
    <name type="synonym">Chrysanthemum cinerariifolium</name>
    <dbReference type="NCBI Taxonomy" id="118510"/>
    <lineage>
        <taxon>Eukaryota</taxon>
        <taxon>Viridiplantae</taxon>
        <taxon>Streptophyta</taxon>
        <taxon>Embryophyta</taxon>
        <taxon>Tracheophyta</taxon>
        <taxon>Spermatophyta</taxon>
        <taxon>Magnoliopsida</taxon>
        <taxon>eudicotyledons</taxon>
        <taxon>Gunneridae</taxon>
        <taxon>Pentapetalae</taxon>
        <taxon>asterids</taxon>
        <taxon>campanulids</taxon>
        <taxon>Asterales</taxon>
        <taxon>Asteraceae</taxon>
        <taxon>Asteroideae</taxon>
        <taxon>Anthemideae</taxon>
        <taxon>Anthemidinae</taxon>
        <taxon>Tanacetum</taxon>
    </lineage>
</organism>
<reference evidence="2" key="1">
    <citation type="journal article" date="2019" name="Sci. Rep.">
        <title>Draft genome of Tanacetum cinerariifolium, the natural source of mosquito coil.</title>
        <authorList>
            <person name="Yamashiro T."/>
            <person name="Shiraishi A."/>
            <person name="Satake H."/>
            <person name="Nakayama K."/>
        </authorList>
    </citation>
    <scope>NUCLEOTIDE SEQUENCE</scope>
</reference>
<dbReference type="EMBL" id="BKCJ010010386">
    <property type="protein sequence ID" value="GEU91358.1"/>
    <property type="molecule type" value="Genomic_DNA"/>
</dbReference>
<sequence>MTESPFIDSSFVVPVFFPRDDPIGCLSKAMAFLTAVASLRFPSTNNQLRTYSNLRNKPLFKMAGLQCNKFREDKGKIILVLLRRAMLLVQGEILQVDRQESLNATTTKVKDIWLGNTLSLSDQGVQHDLGIPASQAQTIIPHNAAFQTEDLDTYYSDCNDLSTAQAVLMANISNYGSDVISEAQQDSMILYVIEQMFEQMINHVNNWEKDNKEQNNETISLNLRDIRKGEKLAPKQQVDSLKQNLSKQIKEKESLFKTFKVFKNESKEKENKYMENEIDLEKNIKELDNIICKVGQSAQIVHMLTKPQAFYDNTHKQALGYQNSFYLKKSHRIKPTLYDGVVMSNTHGVMPVIDNEETLTLKEESRSKMSVKAKDPEIIAKKISHKPIDYEKLNRLTEDLENIFLPNKNYRLNKLFGFIYTIQPLNLLIQHLS</sequence>
<dbReference type="AlphaFoldDB" id="A0A6L2NYM1"/>
<accession>A0A6L2NYM1</accession>
<proteinExistence type="predicted"/>